<feature type="transmembrane region" description="Helical" evidence="2">
    <location>
        <begin position="249"/>
        <end position="268"/>
    </location>
</feature>
<feature type="compositionally biased region" description="Polar residues" evidence="1">
    <location>
        <begin position="452"/>
        <end position="461"/>
    </location>
</feature>
<dbReference type="EMBL" id="VBZC01000006">
    <property type="protein sequence ID" value="TLS46837.1"/>
    <property type="molecule type" value="Genomic_DNA"/>
</dbReference>
<feature type="transmembrane region" description="Helical" evidence="2">
    <location>
        <begin position="275"/>
        <end position="296"/>
    </location>
</feature>
<evidence type="ECO:0000256" key="2">
    <source>
        <dbReference type="SAM" id="Phobius"/>
    </source>
</evidence>
<keyword evidence="2" id="KW-0472">Membrane</keyword>
<evidence type="ECO:0000256" key="1">
    <source>
        <dbReference type="SAM" id="MobiDB-lite"/>
    </source>
</evidence>
<evidence type="ECO:0000313" key="3">
    <source>
        <dbReference type="EMBL" id="TLS46837.1"/>
    </source>
</evidence>
<name>A0A5R9FS51_9ACTN</name>
<feature type="transmembrane region" description="Helical" evidence="2">
    <location>
        <begin position="43"/>
        <end position="68"/>
    </location>
</feature>
<keyword evidence="2" id="KW-1133">Transmembrane helix</keyword>
<organism evidence="3 4">
    <name type="scientific">Streptomyces montanus</name>
    <dbReference type="NCBI Taxonomy" id="2580423"/>
    <lineage>
        <taxon>Bacteria</taxon>
        <taxon>Bacillati</taxon>
        <taxon>Actinomycetota</taxon>
        <taxon>Actinomycetes</taxon>
        <taxon>Kitasatosporales</taxon>
        <taxon>Streptomycetaceae</taxon>
        <taxon>Streptomyces</taxon>
    </lineage>
</organism>
<proteinExistence type="predicted"/>
<reference evidence="3 4" key="1">
    <citation type="submission" date="2019-05" db="EMBL/GenBank/DDBJ databases">
        <title>Streptomyces sp. NEAU-C151, a novel actinomycete isolated from soil.</title>
        <authorList>
            <person name="Han L."/>
            <person name="Jiang H."/>
        </authorList>
    </citation>
    <scope>NUCLEOTIDE SEQUENCE [LARGE SCALE GENOMIC DNA]</scope>
    <source>
        <strain evidence="3 4">NEAU-C151</strain>
    </source>
</reference>
<dbReference type="Proteomes" id="UP000305906">
    <property type="component" value="Unassembled WGS sequence"/>
</dbReference>
<feature type="compositionally biased region" description="Basic and acidic residues" evidence="1">
    <location>
        <begin position="11"/>
        <end position="23"/>
    </location>
</feature>
<feature type="region of interest" description="Disordered" evidence="1">
    <location>
        <begin position="1"/>
        <end position="23"/>
    </location>
</feature>
<evidence type="ECO:0008006" key="5">
    <source>
        <dbReference type="Google" id="ProtNLM"/>
    </source>
</evidence>
<sequence length="461" mass="48764">MEPSGTTGPEGPRRSEDDRPLNAEERAEYERLRRHAHTRHRRLRYAGASVLLLLAFILAPLAVVAAWIDSEITDTDRYVETVAPLAKKPAVQNLVTDRVTDRVVDNIDTKKVTDALADALARNGVPSAIVDQAEALDGVLKTGVTTVVHDVVNKVVTSDEFAQAWEIANRRAHAAVLNVLTGEGGSAVEAKGDAITLNIGTVIDEVKHRLVDAGFDKAADIPDVDKSVVLVQVDKLNEAQDAARLLDILGVWLPVLVVALVALAVGAAPSHRRALMTAGIGVGVMMVVLLVGLAVMRRVYLDSVPSAAQSEGAAAVIYDELVRFLKDSTVTMLVIAVFVVIAAYLYGPGRVARALRSVTVRGTEASGHLLARAGLRTGGTGRWLDRHRGWTTGIVIGLAVLTLFLWNYPTAGSVALVVGLAVVVLLILGVLAAARTAPEPATAAARPPPDTGPSSDTETPS</sequence>
<feature type="transmembrane region" description="Helical" evidence="2">
    <location>
        <begin position="390"/>
        <end position="408"/>
    </location>
</feature>
<dbReference type="RefSeq" id="WP_138044205.1">
    <property type="nucleotide sequence ID" value="NZ_VBZC01000006.1"/>
</dbReference>
<accession>A0A5R9FS51</accession>
<comment type="caution">
    <text evidence="3">The sequence shown here is derived from an EMBL/GenBank/DDBJ whole genome shotgun (WGS) entry which is preliminary data.</text>
</comment>
<feature type="region of interest" description="Disordered" evidence="1">
    <location>
        <begin position="439"/>
        <end position="461"/>
    </location>
</feature>
<feature type="transmembrane region" description="Helical" evidence="2">
    <location>
        <begin position="329"/>
        <end position="347"/>
    </location>
</feature>
<keyword evidence="2" id="KW-0812">Transmembrane</keyword>
<keyword evidence="4" id="KW-1185">Reference proteome</keyword>
<feature type="transmembrane region" description="Helical" evidence="2">
    <location>
        <begin position="414"/>
        <end position="434"/>
    </location>
</feature>
<dbReference type="AlphaFoldDB" id="A0A5R9FS51"/>
<protein>
    <recommendedName>
        <fullName evidence="5">Integral membrane protein</fullName>
    </recommendedName>
</protein>
<evidence type="ECO:0000313" key="4">
    <source>
        <dbReference type="Proteomes" id="UP000305906"/>
    </source>
</evidence>
<gene>
    <name evidence="3" type="ORF">FE633_06910</name>
</gene>